<dbReference type="PRINTS" id="PR00368">
    <property type="entry name" value="FADPNR"/>
</dbReference>
<dbReference type="GO" id="GO:0050660">
    <property type="term" value="F:flavin adenine dinucleotide binding"/>
    <property type="evidence" value="ECO:0007669"/>
    <property type="project" value="InterPro"/>
</dbReference>
<dbReference type="InterPro" id="IPR016156">
    <property type="entry name" value="FAD/NAD-linked_Rdtase_dimer_sf"/>
</dbReference>
<dbReference type="FunFam" id="3.50.50.60:FF:000001">
    <property type="entry name" value="Dihydrolipoyl dehydrogenase, mitochondrial"/>
    <property type="match status" value="1"/>
</dbReference>
<dbReference type="InterPro" id="IPR023753">
    <property type="entry name" value="FAD/NAD-binding_dom"/>
</dbReference>
<dbReference type="PROSITE" id="PS00076">
    <property type="entry name" value="PYRIDINE_REDOX_1"/>
    <property type="match status" value="1"/>
</dbReference>
<dbReference type="Gene3D" id="3.30.390.30">
    <property type="match status" value="1"/>
</dbReference>
<accession>S9UV45</accession>
<evidence type="ECO:0000256" key="7">
    <source>
        <dbReference type="ARBA" id="ARBA00023284"/>
    </source>
</evidence>
<dbReference type="InterPro" id="IPR006258">
    <property type="entry name" value="Lipoamide_DH"/>
</dbReference>
<feature type="domain" description="Pyridine nucleotide-disulphide oxidoreductase dimerisation" evidence="12">
    <location>
        <begin position="370"/>
        <end position="478"/>
    </location>
</feature>
<dbReference type="GO" id="GO:0006103">
    <property type="term" value="P:2-oxoglutarate metabolic process"/>
    <property type="evidence" value="ECO:0007669"/>
    <property type="project" value="TreeGrafter"/>
</dbReference>
<dbReference type="FunFam" id="3.30.390.30:FF:000001">
    <property type="entry name" value="Dihydrolipoyl dehydrogenase"/>
    <property type="match status" value="1"/>
</dbReference>
<evidence type="ECO:0000313" key="14">
    <source>
        <dbReference type="EMBL" id="EPY34792.1"/>
    </source>
</evidence>
<sequence length="489" mass="51318">MYASTNVLRSRSVAVCLCLPATTLAVIGGGPGGYVAAIKAAQLGLNTVCIDKRGPPGGTCLNVGCIPSKALLYATHMYHDAHHNFATYGLRGGEGITMDVAAMQTQKEKAVKGLTSGVEYLFKKNKVAYIKGEATFTGAGKLAVKTLDGKDEAVDAKKVIIATGSEPTPLPFLPFDEQAVLSSTGALALDHVPASMIVIGGGVIGLELGSAWARLGTKVTVVEFLPRCAASVDADVSKVLTSCLEKREKMVFKTNTKVVSGEVINGGAAVRIVVEGKDGKQETLEAEKLLCSVGRKPYTANLGLDTVQVKTNQRGFVEIDDHFKTSATDIYAIGDVVNKGPMLAHKAEEEGVACAEMLAGKPGHVNYDVIPGVIYTTPEVAQVGKTEDELKKEGVAYKVGKFPFAANSRAKAVATEDGFVKVCVDKATDRILGVQIVCTMAGELIAEPALAMEYGASSEDVGRTCHAHPTMSEAVKEACMACFAKTINA</sequence>
<feature type="binding site" evidence="9">
    <location>
        <position position="223"/>
    </location>
    <ligand>
        <name>NAD(+)</name>
        <dbReference type="ChEBI" id="CHEBI:57540"/>
    </ligand>
</feature>
<evidence type="ECO:0000256" key="8">
    <source>
        <dbReference type="PIRSR" id="PIRSR000350-2"/>
    </source>
</evidence>
<dbReference type="OrthoDB" id="361797at2759"/>
<dbReference type="NCBIfam" id="TIGR01350">
    <property type="entry name" value="lipoamide_DH"/>
    <property type="match status" value="1"/>
</dbReference>
<dbReference type="Pfam" id="PF02852">
    <property type="entry name" value="Pyr_redox_dim"/>
    <property type="match status" value="1"/>
</dbReference>
<evidence type="ECO:0000259" key="12">
    <source>
        <dbReference type="Pfam" id="PF02852"/>
    </source>
</evidence>
<evidence type="ECO:0000259" key="13">
    <source>
        <dbReference type="Pfam" id="PF07992"/>
    </source>
</evidence>
<comment type="similarity">
    <text evidence="1 11">Belongs to the class-I pyridine nucleotide-disulfide oxidoreductase family.</text>
</comment>
<keyword evidence="6" id="KW-1015">Disulfide bond</keyword>
<comment type="catalytic activity">
    <reaction evidence="11">
        <text>N(6)-[(R)-dihydrolipoyl]-L-lysyl-[protein] + NAD(+) = N(6)-[(R)-lipoyl]-L-lysyl-[protein] + NADH + H(+)</text>
        <dbReference type="Rhea" id="RHEA:15045"/>
        <dbReference type="Rhea" id="RHEA-COMP:10474"/>
        <dbReference type="Rhea" id="RHEA-COMP:10475"/>
        <dbReference type="ChEBI" id="CHEBI:15378"/>
        <dbReference type="ChEBI" id="CHEBI:57540"/>
        <dbReference type="ChEBI" id="CHEBI:57945"/>
        <dbReference type="ChEBI" id="CHEBI:83099"/>
        <dbReference type="ChEBI" id="CHEBI:83100"/>
        <dbReference type="EC" id="1.8.1.4"/>
    </reaction>
</comment>
<keyword evidence="3 9" id="KW-0274">FAD</keyword>
<dbReference type="GO" id="GO:0004148">
    <property type="term" value="F:dihydrolipoyl dehydrogenase (NADH) activity"/>
    <property type="evidence" value="ECO:0007669"/>
    <property type="project" value="UniProtKB-EC"/>
</dbReference>
<dbReference type="GO" id="GO:0045252">
    <property type="term" value="C:oxoglutarate dehydrogenase complex"/>
    <property type="evidence" value="ECO:0007669"/>
    <property type="project" value="TreeGrafter"/>
</dbReference>
<feature type="binding site" evidence="9">
    <location>
        <position position="294"/>
    </location>
    <ligand>
        <name>NAD(+)</name>
        <dbReference type="ChEBI" id="CHEBI:57540"/>
    </ligand>
</feature>
<keyword evidence="4 11" id="KW-0560">Oxidoreductase</keyword>
<comment type="cofactor">
    <cofactor evidence="9 11">
        <name>FAD</name>
        <dbReference type="ChEBI" id="CHEBI:57692"/>
    </cofactor>
    <text evidence="9 11">Binds 1 FAD per subunit.</text>
</comment>
<evidence type="ECO:0000313" key="15">
    <source>
        <dbReference type="Proteomes" id="UP000015354"/>
    </source>
</evidence>
<reference evidence="14 15" key="1">
    <citation type="journal article" date="2013" name="PLoS ONE">
        <title>Predicting the Proteins of Angomonas deanei, Strigomonas culicis and Their Respective Endosymbionts Reveals New Aspects of the Trypanosomatidae Family.</title>
        <authorList>
            <person name="Motta M.C."/>
            <person name="Martins A.C."/>
            <person name="de Souza S.S."/>
            <person name="Catta-Preta C.M."/>
            <person name="Silva R."/>
            <person name="Klein C.C."/>
            <person name="de Almeida L.G."/>
            <person name="de Lima Cunha O."/>
            <person name="Ciapina L.P."/>
            <person name="Brocchi M."/>
            <person name="Colabardini A.C."/>
            <person name="de Araujo Lima B."/>
            <person name="Machado C.R."/>
            <person name="de Almeida Soares C.M."/>
            <person name="Probst C.M."/>
            <person name="de Menezes C.B."/>
            <person name="Thompson C.E."/>
            <person name="Bartholomeu D.C."/>
            <person name="Gradia D.F."/>
            <person name="Pavoni D.P."/>
            <person name="Grisard E.C."/>
            <person name="Fantinatti-Garboggini F."/>
            <person name="Marchini F.K."/>
            <person name="Rodrigues-Luiz G.F."/>
            <person name="Wagner G."/>
            <person name="Goldman G.H."/>
            <person name="Fietto J.L."/>
            <person name="Elias M.C."/>
            <person name="Goldman M.H."/>
            <person name="Sagot M.F."/>
            <person name="Pereira M."/>
            <person name="Stoco P.H."/>
            <person name="de Mendonca-Neto R.P."/>
            <person name="Teixeira S.M."/>
            <person name="Maciel T.E."/>
            <person name="de Oliveira Mendes T.A."/>
            <person name="Urmenyi T.P."/>
            <person name="de Souza W."/>
            <person name="Schenkman S."/>
            <person name="de Vasconcelos A.T."/>
        </authorList>
    </citation>
    <scope>NUCLEOTIDE SEQUENCE [LARGE SCALE GENOMIC DNA]</scope>
</reference>
<evidence type="ECO:0000256" key="2">
    <source>
        <dbReference type="ARBA" id="ARBA00022630"/>
    </source>
</evidence>
<dbReference type="PRINTS" id="PR00411">
    <property type="entry name" value="PNDRDTASEI"/>
</dbReference>
<feature type="binding site" evidence="9">
    <location>
        <begin position="200"/>
        <end position="207"/>
    </location>
    <ligand>
        <name>NAD(+)</name>
        <dbReference type="ChEBI" id="CHEBI:57540"/>
    </ligand>
</feature>
<organism evidence="14 15">
    <name type="scientific">Strigomonas culicis</name>
    <dbReference type="NCBI Taxonomy" id="28005"/>
    <lineage>
        <taxon>Eukaryota</taxon>
        <taxon>Discoba</taxon>
        <taxon>Euglenozoa</taxon>
        <taxon>Kinetoplastea</taxon>
        <taxon>Metakinetoplastina</taxon>
        <taxon>Trypanosomatida</taxon>
        <taxon>Trypanosomatidae</taxon>
        <taxon>Strigomonadinae</taxon>
        <taxon>Strigomonas</taxon>
    </lineage>
</organism>
<dbReference type="PIRSF" id="PIRSF000350">
    <property type="entry name" value="Mercury_reductase_MerA"/>
    <property type="match status" value="1"/>
</dbReference>
<feature type="binding site" evidence="9">
    <location>
        <begin position="163"/>
        <end position="165"/>
    </location>
    <ligand>
        <name>FAD</name>
        <dbReference type="ChEBI" id="CHEBI:57692"/>
    </ligand>
</feature>
<keyword evidence="7 11" id="KW-0676">Redox-active center</keyword>
<feature type="binding site" evidence="9">
    <location>
        <begin position="342"/>
        <end position="345"/>
    </location>
    <ligand>
        <name>FAD</name>
        <dbReference type="ChEBI" id="CHEBI:57692"/>
    </ligand>
</feature>
<dbReference type="AlphaFoldDB" id="S9UV45"/>
<feature type="disulfide bond" description="Redox-active" evidence="10">
    <location>
        <begin position="60"/>
        <end position="65"/>
    </location>
</feature>
<keyword evidence="5 9" id="KW-0520">NAD</keyword>
<dbReference type="SUPFAM" id="SSF55424">
    <property type="entry name" value="FAD/NAD-linked reductases, dimerisation (C-terminal) domain"/>
    <property type="match status" value="1"/>
</dbReference>
<dbReference type="InterPro" id="IPR050151">
    <property type="entry name" value="Class-I_Pyr_Nuc-Dis_Oxidored"/>
</dbReference>
<proteinExistence type="inferred from homology"/>
<feature type="binding site" evidence="9">
    <location>
        <position position="335"/>
    </location>
    <ligand>
        <name>FAD</name>
        <dbReference type="ChEBI" id="CHEBI:57692"/>
    </ligand>
</feature>
<gene>
    <name evidence="14" type="ORF">STCU_01310</name>
</gene>
<evidence type="ECO:0000256" key="4">
    <source>
        <dbReference type="ARBA" id="ARBA00023002"/>
    </source>
</evidence>
<dbReference type="PANTHER" id="PTHR22912">
    <property type="entry name" value="DISULFIDE OXIDOREDUCTASE"/>
    <property type="match status" value="1"/>
</dbReference>
<dbReference type="Gene3D" id="3.50.50.60">
    <property type="entry name" value="FAD/NAD(P)-binding domain"/>
    <property type="match status" value="2"/>
</dbReference>
<protein>
    <recommendedName>
        <fullName evidence="11">Dihydrolipoyl dehydrogenase</fullName>
        <ecNumber evidence="11">1.8.1.4</ecNumber>
    </recommendedName>
</protein>
<evidence type="ECO:0000256" key="11">
    <source>
        <dbReference type="RuleBase" id="RU003692"/>
    </source>
</evidence>
<dbReference type="InterPro" id="IPR001100">
    <property type="entry name" value="Pyr_nuc-diS_OxRdtase"/>
</dbReference>
<dbReference type="Proteomes" id="UP000015354">
    <property type="component" value="Unassembled WGS sequence"/>
</dbReference>
<evidence type="ECO:0000256" key="9">
    <source>
        <dbReference type="PIRSR" id="PIRSR000350-3"/>
    </source>
</evidence>
<feature type="active site" description="Proton acceptor" evidence="8">
    <location>
        <position position="468"/>
    </location>
</feature>
<dbReference type="PANTHER" id="PTHR22912:SF151">
    <property type="entry name" value="DIHYDROLIPOYL DEHYDROGENASE, MITOCHONDRIAL"/>
    <property type="match status" value="1"/>
</dbReference>
<feature type="domain" description="FAD/NAD(P)-binding" evidence="13">
    <location>
        <begin position="24"/>
        <end position="351"/>
    </location>
</feature>
<keyword evidence="2 11" id="KW-0285">Flavoprotein</keyword>
<dbReference type="InterPro" id="IPR004099">
    <property type="entry name" value="Pyr_nucl-diS_OxRdtase_dimer"/>
</dbReference>
<dbReference type="InterPro" id="IPR012999">
    <property type="entry name" value="Pyr_OxRdtase_I_AS"/>
</dbReference>
<evidence type="ECO:0000256" key="6">
    <source>
        <dbReference type="ARBA" id="ARBA00023157"/>
    </source>
</evidence>
<dbReference type="InterPro" id="IPR036188">
    <property type="entry name" value="FAD/NAD-bd_sf"/>
</dbReference>
<keyword evidence="15" id="KW-1185">Reference proteome</keyword>
<comment type="caution">
    <text evidence="14">The sequence shown here is derived from an EMBL/GenBank/DDBJ whole genome shotgun (WGS) entry which is preliminary data.</text>
</comment>
<evidence type="ECO:0000256" key="10">
    <source>
        <dbReference type="PIRSR" id="PIRSR000350-4"/>
    </source>
</evidence>
<evidence type="ECO:0000256" key="1">
    <source>
        <dbReference type="ARBA" id="ARBA00007532"/>
    </source>
</evidence>
<feature type="binding site" evidence="9">
    <location>
        <position position="69"/>
    </location>
    <ligand>
        <name>FAD</name>
        <dbReference type="ChEBI" id="CHEBI:57692"/>
    </ligand>
</feature>
<dbReference type="EC" id="1.8.1.4" evidence="11"/>
<dbReference type="GO" id="GO:0005739">
    <property type="term" value="C:mitochondrion"/>
    <property type="evidence" value="ECO:0007669"/>
    <property type="project" value="TreeGrafter"/>
</dbReference>
<dbReference type="SUPFAM" id="SSF51905">
    <property type="entry name" value="FAD/NAD(P)-binding domain"/>
    <property type="match status" value="1"/>
</dbReference>
<evidence type="ECO:0000256" key="5">
    <source>
        <dbReference type="ARBA" id="ARBA00023027"/>
    </source>
</evidence>
<keyword evidence="9" id="KW-0547">Nucleotide-binding</keyword>
<name>S9UV45_9TRYP</name>
<dbReference type="EMBL" id="ATMH01001310">
    <property type="protein sequence ID" value="EPY34792.1"/>
    <property type="molecule type" value="Genomic_DNA"/>
</dbReference>
<comment type="miscellaneous">
    <text evidence="11">The active site is a redox-active disulfide bond.</text>
</comment>
<dbReference type="Pfam" id="PF07992">
    <property type="entry name" value="Pyr_redox_2"/>
    <property type="match status" value="1"/>
</dbReference>
<evidence type="ECO:0000256" key="3">
    <source>
        <dbReference type="ARBA" id="ARBA00022827"/>
    </source>
</evidence>